<keyword evidence="1" id="KW-0805">Transcription regulation</keyword>
<dbReference type="GO" id="GO:0003700">
    <property type="term" value="F:DNA-binding transcription factor activity"/>
    <property type="evidence" value="ECO:0007669"/>
    <property type="project" value="InterPro"/>
</dbReference>
<dbReference type="SMART" id="SM00418">
    <property type="entry name" value="HTH_ARSR"/>
    <property type="match status" value="1"/>
</dbReference>
<keyword evidence="3" id="KW-0804">Transcription</keyword>
<dbReference type="SUPFAM" id="SSF46785">
    <property type="entry name" value="Winged helix' DNA-binding domain"/>
    <property type="match status" value="1"/>
</dbReference>
<keyword evidence="2" id="KW-0238">DNA-binding</keyword>
<evidence type="ECO:0000256" key="2">
    <source>
        <dbReference type="ARBA" id="ARBA00023125"/>
    </source>
</evidence>
<dbReference type="InterPro" id="IPR036388">
    <property type="entry name" value="WH-like_DNA-bd_sf"/>
</dbReference>
<dbReference type="InterPro" id="IPR051081">
    <property type="entry name" value="HTH_MetalResp_TranReg"/>
</dbReference>
<dbReference type="Gene3D" id="1.10.10.10">
    <property type="entry name" value="Winged helix-like DNA-binding domain superfamily/Winged helix DNA-binding domain"/>
    <property type="match status" value="1"/>
</dbReference>
<dbReference type="CDD" id="cd00090">
    <property type="entry name" value="HTH_ARSR"/>
    <property type="match status" value="1"/>
</dbReference>
<sequence>MELSELFKALSDPTRLLILRLMIEEQQSLCVCEIVTILGIPQYQVSRHLSVLKQADLVQFQKIGTWAYHYFNDSTPINQMLAELLRKAMPVEKYQTEFNRLRDRLALRFNGKCVVGFEEEKGTAGIKKPARKS</sequence>
<organism evidence="5">
    <name type="scientific">uncultured spirochete</name>
    <dbReference type="NCBI Taxonomy" id="156406"/>
    <lineage>
        <taxon>Bacteria</taxon>
        <taxon>Pseudomonadati</taxon>
        <taxon>Spirochaetota</taxon>
        <taxon>Spirochaetia</taxon>
        <taxon>Spirochaetales</taxon>
        <taxon>environmental samples</taxon>
    </lineage>
</organism>
<dbReference type="PRINTS" id="PR00778">
    <property type="entry name" value="HTHARSR"/>
</dbReference>
<dbReference type="GO" id="GO:0003677">
    <property type="term" value="F:DNA binding"/>
    <property type="evidence" value="ECO:0007669"/>
    <property type="project" value="UniProtKB-KW"/>
</dbReference>
<dbReference type="AlphaFoldDB" id="A0A3P3XHC4"/>
<evidence type="ECO:0000256" key="1">
    <source>
        <dbReference type="ARBA" id="ARBA00023015"/>
    </source>
</evidence>
<dbReference type="InterPro" id="IPR011991">
    <property type="entry name" value="ArsR-like_HTH"/>
</dbReference>
<feature type="domain" description="HTH arsR-type" evidence="4">
    <location>
        <begin position="1"/>
        <end position="92"/>
    </location>
</feature>
<protein>
    <submittedName>
        <fullName evidence="5">Putative transcriptional regulator</fullName>
    </submittedName>
</protein>
<evidence type="ECO:0000313" key="5">
    <source>
        <dbReference type="EMBL" id="SLM11686.1"/>
    </source>
</evidence>
<dbReference type="InterPro" id="IPR036390">
    <property type="entry name" value="WH_DNA-bd_sf"/>
</dbReference>
<dbReference type="Pfam" id="PF01022">
    <property type="entry name" value="HTH_5"/>
    <property type="match status" value="1"/>
</dbReference>
<gene>
    <name evidence="5" type="ORF">SPIROBIBN47_210033</name>
</gene>
<name>A0A3P3XHC4_9SPIR</name>
<dbReference type="PANTHER" id="PTHR33154">
    <property type="entry name" value="TRANSCRIPTIONAL REGULATOR, ARSR FAMILY"/>
    <property type="match status" value="1"/>
</dbReference>
<dbReference type="InterPro" id="IPR001845">
    <property type="entry name" value="HTH_ArsR_DNA-bd_dom"/>
</dbReference>
<accession>A0A3P3XHC4</accession>
<dbReference type="PANTHER" id="PTHR33154:SF18">
    <property type="entry name" value="ARSENICAL RESISTANCE OPERON REPRESSOR"/>
    <property type="match status" value="1"/>
</dbReference>
<evidence type="ECO:0000259" key="4">
    <source>
        <dbReference type="PROSITE" id="PS50987"/>
    </source>
</evidence>
<dbReference type="EMBL" id="FWDM01000014">
    <property type="protein sequence ID" value="SLM11686.1"/>
    <property type="molecule type" value="Genomic_DNA"/>
</dbReference>
<reference evidence="5" key="1">
    <citation type="submission" date="2017-02" db="EMBL/GenBank/DDBJ databases">
        <authorList>
            <person name="Regsiter A."/>
            <person name="William W."/>
        </authorList>
    </citation>
    <scope>NUCLEOTIDE SEQUENCE</scope>
    <source>
        <strain evidence="5">Bib</strain>
    </source>
</reference>
<dbReference type="NCBIfam" id="NF033788">
    <property type="entry name" value="HTH_metalloreg"/>
    <property type="match status" value="1"/>
</dbReference>
<dbReference type="PROSITE" id="PS50987">
    <property type="entry name" value="HTH_ARSR_2"/>
    <property type="match status" value="1"/>
</dbReference>
<proteinExistence type="predicted"/>
<evidence type="ECO:0000256" key="3">
    <source>
        <dbReference type="ARBA" id="ARBA00023163"/>
    </source>
</evidence>